<accession>A0A1V9XW99</accession>
<name>A0A1V9XW99_9ACAR</name>
<dbReference type="InterPro" id="IPR029000">
    <property type="entry name" value="Cyclophilin-like_dom_sf"/>
</dbReference>
<comment type="caution">
    <text evidence="4">The sequence shown here is derived from an EMBL/GenBank/DDBJ whole genome shotgun (WGS) entry which is preliminary data.</text>
</comment>
<dbReference type="GO" id="GO:0061630">
    <property type="term" value="F:ubiquitin protein ligase activity"/>
    <property type="evidence" value="ECO:0007669"/>
    <property type="project" value="TreeGrafter"/>
</dbReference>
<dbReference type="InterPro" id="IPR020892">
    <property type="entry name" value="Cyclophilin-type_PPIase_CS"/>
</dbReference>
<comment type="catalytic activity">
    <reaction evidence="1">
        <text>[protein]-peptidylproline (omega=180) = [protein]-peptidylproline (omega=0)</text>
        <dbReference type="Rhea" id="RHEA:16237"/>
        <dbReference type="Rhea" id="RHEA-COMP:10747"/>
        <dbReference type="Rhea" id="RHEA-COMP:10748"/>
        <dbReference type="ChEBI" id="CHEBI:83833"/>
        <dbReference type="ChEBI" id="CHEBI:83834"/>
        <dbReference type="EC" id="5.2.1.8"/>
    </reaction>
</comment>
<keyword evidence="5" id="KW-1185">Reference proteome</keyword>
<dbReference type="OrthoDB" id="30774at2759"/>
<comment type="similarity">
    <text evidence="1">Belongs to the cyclophilin-type PPIase family.</text>
</comment>
<dbReference type="SUPFAM" id="SSF50891">
    <property type="entry name" value="Cyclophilin-like"/>
    <property type="match status" value="1"/>
</dbReference>
<proteinExistence type="inferred from homology"/>
<dbReference type="GO" id="GO:0000209">
    <property type="term" value="P:protein polyubiquitination"/>
    <property type="evidence" value="ECO:0007669"/>
    <property type="project" value="TreeGrafter"/>
</dbReference>
<dbReference type="Proteomes" id="UP000192247">
    <property type="component" value="Unassembled WGS sequence"/>
</dbReference>
<evidence type="ECO:0000313" key="5">
    <source>
        <dbReference type="Proteomes" id="UP000192247"/>
    </source>
</evidence>
<keyword evidence="1" id="KW-0697">Rotamase</keyword>
<dbReference type="GO" id="GO:0006457">
    <property type="term" value="P:protein folding"/>
    <property type="evidence" value="ECO:0007669"/>
    <property type="project" value="InterPro"/>
</dbReference>
<evidence type="ECO:0000256" key="2">
    <source>
        <dbReference type="SAM" id="MobiDB-lite"/>
    </source>
</evidence>
<dbReference type="CDD" id="cd01923">
    <property type="entry name" value="cyclophilin_RING"/>
    <property type="match status" value="1"/>
</dbReference>
<comment type="function">
    <text evidence="1">PPIases accelerate the folding of proteins. It catalyzes the cis-trans isomerization of proline imidic peptide bonds in oligopeptides.</text>
</comment>
<dbReference type="PANTHER" id="PTHR45625">
    <property type="entry name" value="PEPTIDYL-PROLYL CIS-TRANS ISOMERASE-RELATED"/>
    <property type="match status" value="1"/>
</dbReference>
<feature type="compositionally biased region" description="Basic and acidic residues" evidence="2">
    <location>
        <begin position="181"/>
        <end position="198"/>
    </location>
</feature>
<dbReference type="InterPro" id="IPR044666">
    <property type="entry name" value="Cyclophilin_A-like"/>
</dbReference>
<dbReference type="EMBL" id="MNPL01003173">
    <property type="protein sequence ID" value="OQR77712.1"/>
    <property type="molecule type" value="Genomic_DNA"/>
</dbReference>
<dbReference type="Gene3D" id="2.40.100.10">
    <property type="entry name" value="Cyclophilin-like"/>
    <property type="match status" value="1"/>
</dbReference>
<gene>
    <name evidence="4" type="ORF">BIW11_06897</name>
</gene>
<protein>
    <recommendedName>
        <fullName evidence="1">Peptidyl-prolyl cis-trans isomerase</fullName>
        <shortName evidence="1">PPIase</shortName>
        <ecNumber evidence="1">5.2.1.8</ecNumber>
    </recommendedName>
</protein>
<dbReference type="InParanoid" id="A0A1V9XW99"/>
<organism evidence="4 5">
    <name type="scientific">Tropilaelaps mercedesae</name>
    <dbReference type="NCBI Taxonomy" id="418985"/>
    <lineage>
        <taxon>Eukaryota</taxon>
        <taxon>Metazoa</taxon>
        <taxon>Ecdysozoa</taxon>
        <taxon>Arthropoda</taxon>
        <taxon>Chelicerata</taxon>
        <taxon>Arachnida</taxon>
        <taxon>Acari</taxon>
        <taxon>Parasitiformes</taxon>
        <taxon>Mesostigmata</taxon>
        <taxon>Gamasina</taxon>
        <taxon>Dermanyssoidea</taxon>
        <taxon>Laelapidae</taxon>
        <taxon>Tropilaelaps</taxon>
    </lineage>
</organism>
<dbReference type="EC" id="5.2.1.8" evidence="1"/>
<evidence type="ECO:0000259" key="3">
    <source>
        <dbReference type="PROSITE" id="PS50072"/>
    </source>
</evidence>
<dbReference type="STRING" id="418985.A0A1V9XW99"/>
<dbReference type="PANTHER" id="PTHR45625:SF1">
    <property type="entry name" value="RING-TYPE E3 UBIQUITIN-PROTEIN LIGASE PPIL2"/>
    <property type="match status" value="1"/>
</dbReference>
<dbReference type="PRINTS" id="PR00153">
    <property type="entry name" value="CSAPPISMRASE"/>
</dbReference>
<dbReference type="Pfam" id="PF00160">
    <property type="entry name" value="Pro_isomerase"/>
    <property type="match status" value="1"/>
</dbReference>
<dbReference type="GO" id="GO:0003755">
    <property type="term" value="F:peptidyl-prolyl cis-trans isomerase activity"/>
    <property type="evidence" value="ECO:0007669"/>
    <property type="project" value="UniProtKB-UniRule"/>
</dbReference>
<dbReference type="GO" id="GO:0071013">
    <property type="term" value="C:catalytic step 2 spliceosome"/>
    <property type="evidence" value="ECO:0007669"/>
    <property type="project" value="TreeGrafter"/>
</dbReference>
<keyword evidence="1 4" id="KW-0413">Isomerase</keyword>
<sequence>MIKKKGYVQLSTTHGNLNLELYCDVVPKTCENFIKLSANGYYDGSPFHRSIRNFILQGGDPTGTGKGGESVWGKPFDDEFKPHLVHQGRGILSMANSGPNTNKSQFFITYRSCRHLDNKHTVFGKVVGGLTTVQAIEEIETDNKDRPIEDVHIIKAIVFVNPFQEAENELTKRRKEELAAHKGVELKQRRRENSKDQLKTFSSGVGKYINPDLK</sequence>
<dbReference type="AlphaFoldDB" id="A0A1V9XW99"/>
<dbReference type="InterPro" id="IPR002130">
    <property type="entry name" value="Cyclophilin-type_PPIase_dom"/>
</dbReference>
<dbReference type="PROSITE" id="PS00170">
    <property type="entry name" value="CSA_PPIASE_1"/>
    <property type="match status" value="1"/>
</dbReference>
<feature type="domain" description="PPIase cyclophilin-type" evidence="3">
    <location>
        <begin position="15"/>
        <end position="158"/>
    </location>
</feature>
<dbReference type="FunFam" id="2.40.100.10:FF:000018">
    <property type="entry name" value="Peptidyl-prolyl cis-trans isomerase-like 2"/>
    <property type="match status" value="1"/>
</dbReference>
<reference evidence="4 5" key="1">
    <citation type="journal article" date="2017" name="Gigascience">
        <title>Draft genome of the honey bee ectoparasitic mite, Tropilaelaps mercedesae, is shaped by the parasitic life history.</title>
        <authorList>
            <person name="Dong X."/>
            <person name="Armstrong S.D."/>
            <person name="Xia D."/>
            <person name="Makepeace B.L."/>
            <person name="Darby A.C."/>
            <person name="Kadowaki T."/>
        </authorList>
    </citation>
    <scope>NUCLEOTIDE SEQUENCE [LARGE SCALE GENOMIC DNA]</scope>
    <source>
        <strain evidence="4">Wuxi-XJTLU</strain>
    </source>
</reference>
<feature type="region of interest" description="Disordered" evidence="2">
    <location>
        <begin position="181"/>
        <end position="214"/>
    </location>
</feature>
<evidence type="ECO:0000256" key="1">
    <source>
        <dbReference type="RuleBase" id="RU363019"/>
    </source>
</evidence>
<dbReference type="PROSITE" id="PS50072">
    <property type="entry name" value="CSA_PPIASE_2"/>
    <property type="match status" value="1"/>
</dbReference>
<evidence type="ECO:0000313" key="4">
    <source>
        <dbReference type="EMBL" id="OQR77712.1"/>
    </source>
</evidence>